<sequence precursor="true">MNIVSSLALVVTVGWISGCATTAENQIVNISLNATQYNASHIAQATLAPMGNDTNVSFFIGRVPGWTALPPHIYTYIYSGTCESLGPKPAYEMNQTVTTALMSPAWQLSKKAPVALSTLRSGGYAIVLRASPEDGGLNIFCGNIT</sequence>
<reference evidence="2 3" key="1">
    <citation type="submission" date="2019-09" db="EMBL/GenBank/DDBJ databases">
        <authorList>
            <person name="Chandra G."/>
            <person name="Truman W A."/>
        </authorList>
    </citation>
    <scope>NUCLEOTIDE SEQUENCE [LARGE SCALE GENOMIC DNA]</scope>
    <source>
        <strain evidence="2">PS691</strain>
    </source>
</reference>
<evidence type="ECO:0000313" key="2">
    <source>
        <dbReference type="EMBL" id="VVO41003.1"/>
    </source>
</evidence>
<feature type="signal peptide" evidence="1">
    <location>
        <begin position="1"/>
        <end position="22"/>
    </location>
</feature>
<name>A0A5E7FVG8_PSEFL</name>
<dbReference type="AlphaFoldDB" id="A0A5E7FVG8"/>
<feature type="chain" id="PRO_5022933461" description="Lipoprotein" evidence="1">
    <location>
        <begin position="23"/>
        <end position="145"/>
    </location>
</feature>
<dbReference type="OrthoDB" id="9133049at2"/>
<proteinExistence type="predicted"/>
<gene>
    <name evidence="2" type="ORF">PS691_05739</name>
</gene>
<evidence type="ECO:0000256" key="1">
    <source>
        <dbReference type="SAM" id="SignalP"/>
    </source>
</evidence>
<dbReference type="Proteomes" id="UP000337909">
    <property type="component" value="Unassembled WGS sequence"/>
</dbReference>
<protein>
    <recommendedName>
        <fullName evidence="4">Lipoprotein</fullName>
    </recommendedName>
</protein>
<accession>A0A5E7FVG8</accession>
<organism evidence="2 3">
    <name type="scientific">Pseudomonas fluorescens</name>
    <dbReference type="NCBI Taxonomy" id="294"/>
    <lineage>
        <taxon>Bacteria</taxon>
        <taxon>Pseudomonadati</taxon>
        <taxon>Pseudomonadota</taxon>
        <taxon>Gammaproteobacteria</taxon>
        <taxon>Pseudomonadales</taxon>
        <taxon>Pseudomonadaceae</taxon>
        <taxon>Pseudomonas</taxon>
    </lineage>
</organism>
<dbReference type="RefSeq" id="WP_150645509.1">
    <property type="nucleotide sequence ID" value="NZ_CABVHQ010000125.1"/>
</dbReference>
<keyword evidence="1" id="KW-0732">Signal</keyword>
<dbReference type="EMBL" id="CABVHQ010000125">
    <property type="protein sequence ID" value="VVO41003.1"/>
    <property type="molecule type" value="Genomic_DNA"/>
</dbReference>
<evidence type="ECO:0008006" key="4">
    <source>
        <dbReference type="Google" id="ProtNLM"/>
    </source>
</evidence>
<evidence type="ECO:0000313" key="3">
    <source>
        <dbReference type="Proteomes" id="UP000337909"/>
    </source>
</evidence>